<reference evidence="2 3" key="1">
    <citation type="journal article" date="2018" name="Biodegradation">
        <title>1,4-Dioxane degradation characteristics of Rhodococcus aetherivorans JCM 14343.</title>
        <authorList>
            <person name="Inoue D."/>
            <person name="Tsunoda T."/>
            <person name="Yamamoto N."/>
            <person name="Ike M."/>
            <person name="Sei K."/>
        </authorList>
    </citation>
    <scope>NUCLEOTIDE SEQUENCE [LARGE SCALE GENOMIC DNA]</scope>
    <source>
        <strain evidence="2 3">JCM 14343</strain>
    </source>
</reference>
<keyword evidence="3" id="KW-1185">Reference proteome</keyword>
<sequence length="911" mass="96338">MADSVKSVLTVFLASTGPALGVRDVLRDLSTAGLVAPFVWVDDAGVTPGGARIPAVETACGADTTVVLQDVLASRRVDVVRLCVIVPGARGTDPVRVESERALADLLSSNSGGARLVRLRTVLRRPGDTPSDSVAVALAGWHNLLVAPEDSRGPGMGHESLTETTDPVDVGRHAAPVIAGIVGLWTDAEHAPFDEQPVLPGSTLRVVRSFYRRLDTSRAEHELRTHLLDFGGQLPLPRDAGTAVVYADDVPAATRTMAQALWVKHRHLLQGERVSAPPADAPRLVKFTDALTMFFSFLVAVLRNAPAQWAARVGHRASAAVASAAQSTLFGSAQGARRVVVRGVDADGRRVGWSEYEAASRQIGAALDGATNTPQSAAPDLSSLWRDYARAALTLADAAERSPGLPTIQVGAHRAVLRSASDIVPGPDDEFTDIPGVVSATLNVHAAEAPDLLGIRDFQARLRELEQDPTIGLDARRTSAALAGWVGRIRRSFAVTFGSILADGLSAGITEAGMSLERLNAAEAPRDLAEASADQQARMFRQVRIATLGFLAAAIVAGVLAWQELISWWTGGPVIAVCVLVWAGVVAWICQRTQQYLEQLLVEREAASAAAAADRRNLRSALREIENLTAAYRQFLSWNRALGAFLAKPLGVTDHTHAVGRSIEWGMPRHSAVGIGSPEPAQVERVADALRQDMFGVGWLTEAWDAVVGSAGSSLGAAGLDIDRDPTLLAAKAGAGSGSPLDEWSLRFHRGERQASGAALMWERALGELSGPRGDLARELLATIEHRADGAVRRYGIDEFLAGVGQPAAEGFFDPAVFTDTAAMRGLTTVAETASTRTPAGCGLVAVTTQYTEGIAAEDLRTMPSDGHPAAPVDIPQVPDLELRPAEPTHDRADRPAPAPFVAPVADGINF</sequence>
<evidence type="ECO:0000313" key="3">
    <source>
        <dbReference type="Proteomes" id="UP000325466"/>
    </source>
</evidence>
<accession>A0ABQ0YFG5</accession>
<dbReference type="EMBL" id="BLAH01000017">
    <property type="protein sequence ID" value="GES35284.1"/>
    <property type="molecule type" value="Genomic_DNA"/>
</dbReference>
<dbReference type="Proteomes" id="UP000325466">
    <property type="component" value="Unassembled WGS sequence"/>
</dbReference>
<proteinExistence type="predicted"/>
<evidence type="ECO:0008006" key="4">
    <source>
        <dbReference type="Google" id="ProtNLM"/>
    </source>
</evidence>
<protein>
    <recommendedName>
        <fullName evidence="4">Magnesium transporter</fullName>
    </recommendedName>
</protein>
<keyword evidence="1" id="KW-1133">Transmembrane helix</keyword>
<feature type="transmembrane region" description="Helical" evidence="1">
    <location>
        <begin position="545"/>
        <end position="562"/>
    </location>
</feature>
<organism evidence="2 3">
    <name type="scientific">Rhodococcus aetherivorans</name>
    <dbReference type="NCBI Taxonomy" id="191292"/>
    <lineage>
        <taxon>Bacteria</taxon>
        <taxon>Bacillati</taxon>
        <taxon>Actinomycetota</taxon>
        <taxon>Actinomycetes</taxon>
        <taxon>Mycobacteriales</taxon>
        <taxon>Nocardiaceae</taxon>
        <taxon>Rhodococcus</taxon>
    </lineage>
</organism>
<feature type="transmembrane region" description="Helical" evidence="1">
    <location>
        <begin position="568"/>
        <end position="590"/>
    </location>
</feature>
<dbReference type="RefSeq" id="WP_043800117.1">
    <property type="nucleotide sequence ID" value="NZ_BAAAYP010000043.1"/>
</dbReference>
<evidence type="ECO:0000313" key="2">
    <source>
        <dbReference type="EMBL" id="GES35284.1"/>
    </source>
</evidence>
<comment type="caution">
    <text evidence="2">The sequence shown here is derived from an EMBL/GenBank/DDBJ whole genome shotgun (WGS) entry which is preliminary data.</text>
</comment>
<evidence type="ECO:0000256" key="1">
    <source>
        <dbReference type="SAM" id="Phobius"/>
    </source>
</evidence>
<keyword evidence="1" id="KW-0472">Membrane</keyword>
<gene>
    <name evidence="2" type="ORF">RAJCM14343_0531</name>
</gene>
<name>A0ABQ0YFG5_9NOCA</name>
<keyword evidence="1" id="KW-0812">Transmembrane</keyword>